<gene>
    <name evidence="2" type="primary">NAA15_1</name>
    <name evidence="2" type="ORF">Ciccas_006272</name>
</gene>
<evidence type="ECO:0000313" key="2">
    <source>
        <dbReference type="EMBL" id="KAL3315096.1"/>
    </source>
</evidence>
<feature type="region of interest" description="Disordered" evidence="1">
    <location>
        <begin position="228"/>
        <end position="257"/>
    </location>
</feature>
<dbReference type="Proteomes" id="UP001626550">
    <property type="component" value="Unassembled WGS sequence"/>
</dbReference>
<proteinExistence type="predicted"/>
<dbReference type="EMBL" id="JBJKFK010000827">
    <property type="protein sequence ID" value="KAL3315096.1"/>
    <property type="molecule type" value="Genomic_DNA"/>
</dbReference>
<evidence type="ECO:0000256" key="1">
    <source>
        <dbReference type="SAM" id="MobiDB-lite"/>
    </source>
</evidence>
<reference evidence="2 3" key="1">
    <citation type="submission" date="2024-11" db="EMBL/GenBank/DDBJ databases">
        <title>Adaptive evolution of stress response genes in parasites aligns with host niche diversity.</title>
        <authorList>
            <person name="Hahn C."/>
            <person name="Resl P."/>
        </authorList>
    </citation>
    <scope>NUCLEOTIDE SEQUENCE [LARGE SCALE GENOMIC DNA]</scope>
    <source>
        <strain evidence="2">EGGRZ-B1_66</strain>
        <tissue evidence="2">Body</tissue>
    </source>
</reference>
<feature type="compositionally biased region" description="Basic residues" evidence="1">
    <location>
        <begin position="248"/>
        <end position="257"/>
    </location>
</feature>
<comment type="caution">
    <text evidence="2">The sequence shown here is derived from an EMBL/GenBank/DDBJ whole genome shotgun (WGS) entry which is preliminary data.</text>
</comment>
<sequence>MLKAVKQGLGQKNAKDHPWLHQCAVRLLLKMQQLRSQISSQESPLQDASGSAEQHAMAWELAEAEFSKLFPDSERNPDKYNDIFQARNSGSLLAQMHVQIAKIFINPSEKTRLISSMPLPGSEKWTSLTCNEAMEAQNVLKRCQDAAQVGRISEDFLERFRKEAANRFPQATVFIPLAEKEQLCAKVAREAAEAKKRNNASSFLGLYADTESVDKLCGAVAEMELADSSEQAIPDQNMANGVAPTNHKSTKKSNKGK</sequence>
<keyword evidence="3" id="KW-1185">Reference proteome</keyword>
<evidence type="ECO:0000313" key="3">
    <source>
        <dbReference type="Proteomes" id="UP001626550"/>
    </source>
</evidence>
<dbReference type="AlphaFoldDB" id="A0ABD2QA14"/>
<accession>A0ABD2QA14</accession>
<protein>
    <submittedName>
        <fullName evidence="2">N-alpha-acetyltransferase 15, NatA auxiliary subunit</fullName>
    </submittedName>
</protein>
<organism evidence="2 3">
    <name type="scientific">Cichlidogyrus casuarinus</name>
    <dbReference type="NCBI Taxonomy" id="1844966"/>
    <lineage>
        <taxon>Eukaryota</taxon>
        <taxon>Metazoa</taxon>
        <taxon>Spiralia</taxon>
        <taxon>Lophotrochozoa</taxon>
        <taxon>Platyhelminthes</taxon>
        <taxon>Monogenea</taxon>
        <taxon>Monopisthocotylea</taxon>
        <taxon>Dactylogyridea</taxon>
        <taxon>Ancyrocephalidae</taxon>
        <taxon>Cichlidogyrus</taxon>
    </lineage>
</organism>
<name>A0ABD2QA14_9PLAT</name>